<dbReference type="GO" id="GO:0004521">
    <property type="term" value="F:RNA endonuclease activity"/>
    <property type="evidence" value="ECO:0007669"/>
    <property type="project" value="TreeGrafter"/>
</dbReference>
<dbReference type="GO" id="GO:0000479">
    <property type="term" value="P:endonucleolytic cleavage of tricistronic rRNA transcript (SSU-rRNA, 5.8S rRNA, LSU-rRNA)"/>
    <property type="evidence" value="ECO:0007669"/>
    <property type="project" value="TreeGrafter"/>
</dbReference>
<dbReference type="InterPro" id="IPR013792">
    <property type="entry name" value="RNA3'P_cycl/enolpyr_Trfase_a/b"/>
</dbReference>
<dbReference type="InterPro" id="IPR020719">
    <property type="entry name" value="RNA3'_term_phos_cycl-like_CS"/>
</dbReference>
<dbReference type="PANTHER" id="PTHR11096">
    <property type="entry name" value="RNA 3' TERMINAL PHOSPHATE CYCLASE"/>
    <property type="match status" value="1"/>
</dbReference>
<reference evidence="2" key="1">
    <citation type="submission" date="2022-04" db="EMBL/GenBank/DDBJ databases">
        <title>A functionally conserved STORR gene fusion in Papaver species that diverged 16.8 million years ago.</title>
        <authorList>
            <person name="Catania T."/>
        </authorList>
    </citation>
    <scope>NUCLEOTIDE SEQUENCE</scope>
    <source>
        <strain evidence="2">S-188037</strain>
    </source>
</reference>
<keyword evidence="3" id="KW-1185">Reference proteome</keyword>
<dbReference type="PANTHER" id="PTHR11096:SF1">
    <property type="entry name" value="RNA 3'-TERMINAL PHOSPHATE CYCLASE-LIKE PROTEIN"/>
    <property type="match status" value="1"/>
</dbReference>
<evidence type="ECO:0000259" key="1">
    <source>
        <dbReference type="Pfam" id="PF01137"/>
    </source>
</evidence>
<dbReference type="InterPro" id="IPR000228">
    <property type="entry name" value="RNA3'_term_phos_cyc"/>
</dbReference>
<dbReference type="InterPro" id="IPR037136">
    <property type="entry name" value="RNA3'_phos_cyclase_dom_sf"/>
</dbReference>
<gene>
    <name evidence="2" type="ORF">MKW98_007784</name>
</gene>
<proteinExistence type="predicted"/>
<feature type="domain" description="RNA 3'-terminal phosphate cyclase" evidence="1">
    <location>
        <begin position="2"/>
        <end position="305"/>
    </location>
</feature>
<dbReference type="AlphaFoldDB" id="A0AAD4RYN6"/>
<dbReference type="PROSITE" id="PS01287">
    <property type="entry name" value="RTC"/>
    <property type="match status" value="1"/>
</dbReference>
<dbReference type="InterPro" id="IPR023797">
    <property type="entry name" value="RNA3'_phos_cyclase_dom"/>
</dbReference>
<organism evidence="2 3">
    <name type="scientific">Papaver atlanticum</name>
    <dbReference type="NCBI Taxonomy" id="357466"/>
    <lineage>
        <taxon>Eukaryota</taxon>
        <taxon>Viridiplantae</taxon>
        <taxon>Streptophyta</taxon>
        <taxon>Embryophyta</taxon>
        <taxon>Tracheophyta</taxon>
        <taxon>Spermatophyta</taxon>
        <taxon>Magnoliopsida</taxon>
        <taxon>Ranunculales</taxon>
        <taxon>Papaveraceae</taxon>
        <taxon>Papaveroideae</taxon>
        <taxon>Papaver</taxon>
    </lineage>
</organism>
<protein>
    <recommendedName>
        <fullName evidence="1">RNA 3'-terminal phosphate cyclase domain-containing protein</fullName>
    </recommendedName>
</protein>
<evidence type="ECO:0000313" key="2">
    <source>
        <dbReference type="EMBL" id="KAI3841303.1"/>
    </source>
</evidence>
<name>A0AAD4RYN6_9MAGN</name>
<evidence type="ECO:0000313" key="3">
    <source>
        <dbReference type="Proteomes" id="UP001202328"/>
    </source>
</evidence>
<dbReference type="Proteomes" id="UP001202328">
    <property type="component" value="Unassembled WGS sequence"/>
</dbReference>
<dbReference type="NCBIfam" id="TIGR03400">
    <property type="entry name" value="18S_RNA_Rcl1p"/>
    <property type="match status" value="1"/>
</dbReference>
<accession>A0AAD4RYN6</accession>
<dbReference type="EMBL" id="JAJJMB010017174">
    <property type="protein sequence ID" value="KAI3841303.1"/>
    <property type="molecule type" value="Genomic_DNA"/>
</dbReference>
<dbReference type="Pfam" id="PF01137">
    <property type="entry name" value="RTC"/>
    <property type="match status" value="1"/>
</dbReference>
<dbReference type="InterPro" id="IPR016443">
    <property type="entry name" value="RNA3'_term_phos_cyc_type_2"/>
</dbReference>
<comment type="caution">
    <text evidence="2">The sequence shown here is derived from an EMBL/GenBank/DDBJ whole genome shotgun (WGS) entry which is preliminary data.</text>
</comment>
<dbReference type="GO" id="GO:0005730">
    <property type="term" value="C:nucleolus"/>
    <property type="evidence" value="ECO:0007669"/>
    <property type="project" value="InterPro"/>
</dbReference>
<dbReference type="SUPFAM" id="SSF55205">
    <property type="entry name" value="EPT/RTPC-like"/>
    <property type="match status" value="1"/>
</dbReference>
<sequence length="331" mass="36585">MKLKGSRHFRERLVLSTLSGTPISIEEIRADETWPGLRSHEIKLLRLIEEISDGGAVVLNETGTKLKYTPGVIICGKRYDAFDCGLSRSIGYFLEPLIVLGLFGKKSFEIKLNGITNDSKDPIVDTFRSTTLNILKRFGIDSEGVDLKIVNRGAPPLGGGEVILKVPMVESSLSAVTWIDEGMIIKMEIKLENLLDLVYHWSLRPHQGASSLLILQLAMQEGGNDEDDEREELMPPEEIGEQAASMLLGEIEQGGVVDSRHQGLLFLLCALCPQDVSKVRVGKLSPYAIETLRHIRDFLGVKFVITPDPSTETVILKCLGCGLKNLSRKFS</sequence>
<dbReference type="Gene3D" id="3.65.10.20">
    <property type="entry name" value="RNA 3'-terminal phosphate cyclase domain"/>
    <property type="match status" value="2"/>
</dbReference>